<comment type="caution">
    <text evidence="2">The sequence shown here is derived from an EMBL/GenBank/DDBJ whole genome shotgun (WGS) entry which is preliminary data.</text>
</comment>
<organism evidence="2 3">
    <name type="scientific">Massilia terrae</name>
    <dbReference type="NCBI Taxonomy" id="1811224"/>
    <lineage>
        <taxon>Bacteria</taxon>
        <taxon>Pseudomonadati</taxon>
        <taxon>Pseudomonadota</taxon>
        <taxon>Betaproteobacteria</taxon>
        <taxon>Burkholderiales</taxon>
        <taxon>Oxalobacteraceae</taxon>
        <taxon>Telluria group</taxon>
        <taxon>Massilia</taxon>
    </lineage>
</organism>
<evidence type="ECO:0000313" key="3">
    <source>
        <dbReference type="Proteomes" id="UP001204621"/>
    </source>
</evidence>
<evidence type="ECO:0000313" key="2">
    <source>
        <dbReference type="EMBL" id="MCS0660672.1"/>
    </source>
</evidence>
<reference evidence="2 3" key="1">
    <citation type="submission" date="2022-08" db="EMBL/GenBank/DDBJ databases">
        <title>Reclassification of Massilia species as members of the genera Telluria, Duganella, Pseudoduganella, Mokoshia gen. nov. and Zemynaea gen. nov. using orthogonal and non-orthogonal genome-based approaches.</title>
        <authorList>
            <person name="Bowman J.P."/>
        </authorList>
    </citation>
    <scope>NUCLEOTIDE SEQUENCE [LARGE SCALE GENOMIC DNA]</scope>
    <source>
        <strain evidence="2 3">JCM 31606</strain>
    </source>
</reference>
<accession>A0ABT2D360</accession>
<dbReference type="PANTHER" id="PTHR43283:SF14">
    <property type="entry name" value="BLL8153 PROTEIN"/>
    <property type="match status" value="1"/>
</dbReference>
<name>A0ABT2D360_9BURK</name>
<protein>
    <submittedName>
        <fullName evidence="2">Beta-lactamase family protein</fullName>
    </submittedName>
</protein>
<dbReference type="InterPro" id="IPR001466">
    <property type="entry name" value="Beta-lactam-related"/>
</dbReference>
<feature type="domain" description="Beta-lactamase-related" evidence="1">
    <location>
        <begin position="132"/>
        <end position="414"/>
    </location>
</feature>
<dbReference type="Proteomes" id="UP001204621">
    <property type="component" value="Unassembled WGS sequence"/>
</dbReference>
<dbReference type="Gene3D" id="3.40.710.10">
    <property type="entry name" value="DD-peptidase/beta-lactamase superfamily"/>
    <property type="match status" value="1"/>
</dbReference>
<keyword evidence="3" id="KW-1185">Reference proteome</keyword>
<dbReference type="PANTHER" id="PTHR43283">
    <property type="entry name" value="BETA-LACTAMASE-RELATED"/>
    <property type="match status" value="1"/>
</dbReference>
<dbReference type="Pfam" id="PF00144">
    <property type="entry name" value="Beta-lactamase"/>
    <property type="match status" value="1"/>
</dbReference>
<dbReference type="InterPro" id="IPR050789">
    <property type="entry name" value="Diverse_Enzym_Activities"/>
</dbReference>
<dbReference type="SUPFAM" id="SSF56601">
    <property type="entry name" value="beta-lactamase/transpeptidase-like"/>
    <property type="match status" value="1"/>
</dbReference>
<proteinExistence type="predicted"/>
<sequence>MLILPQLTTQKLLYPAAAAGHTHQQKRKRKAMRHSRLLPSLLLALLPLAANAAPDEELLGKAKGYPVGTVRNWFYDESVRVGSFSAQGEIPGVYQGKANVLAASDRPMPLTHSESEPPFRWDFNGRHMKVDDYLARQRIMGLLIIKDGVIQVERYQYDRTPAQRFLSQSMAKSIVSLAVGLALDEGKITSLDDRVDRYVPRMAGTLYGETTVRNLLRMSSGAHFEERYDGKDDLQRWGNAVVRDGVEEAAKIITQRDAPQGTLFSYASAETEVLGAVLKGATGMSLSEYLTPRLWQAIGAETSALWRADKRGLERAAGNFNATLRDYGRLGVVLANDGARPDDPEHRQVIPRDYLLDATDWHRAPEAFRPFKATSYYGYSYLFWTFPTEKRRFAMLGVYGQMIFIDPQLKLVMVQTAANATAKAGQTTLAKEADAFWRGVVGYYGRW</sequence>
<dbReference type="RefSeq" id="WP_258813865.1">
    <property type="nucleotide sequence ID" value="NZ_JANUGU010000009.1"/>
</dbReference>
<dbReference type="EMBL" id="JANUGU010000009">
    <property type="protein sequence ID" value="MCS0660672.1"/>
    <property type="molecule type" value="Genomic_DNA"/>
</dbReference>
<dbReference type="InterPro" id="IPR012338">
    <property type="entry name" value="Beta-lactam/transpept-like"/>
</dbReference>
<evidence type="ECO:0000259" key="1">
    <source>
        <dbReference type="Pfam" id="PF00144"/>
    </source>
</evidence>
<gene>
    <name evidence="2" type="ORF">NX778_21590</name>
</gene>